<evidence type="ECO:0000256" key="5">
    <source>
        <dbReference type="ARBA" id="ARBA00023180"/>
    </source>
</evidence>
<dbReference type="InParanoid" id="J4GNI4"/>
<dbReference type="HOGENOM" id="CLU_008523_10_4_1"/>
<dbReference type="Gene3D" id="3.40.50.1820">
    <property type="entry name" value="alpha/beta hydrolase"/>
    <property type="match status" value="1"/>
</dbReference>
<dbReference type="GO" id="GO:0000324">
    <property type="term" value="C:fungal-type vacuole"/>
    <property type="evidence" value="ECO:0007669"/>
    <property type="project" value="TreeGrafter"/>
</dbReference>
<dbReference type="GO" id="GO:0006508">
    <property type="term" value="P:proteolysis"/>
    <property type="evidence" value="ECO:0007669"/>
    <property type="project" value="UniProtKB-KW"/>
</dbReference>
<dbReference type="GeneID" id="24096356"/>
<evidence type="ECO:0000256" key="2">
    <source>
        <dbReference type="ARBA" id="ARBA00022645"/>
    </source>
</evidence>
<dbReference type="PRINTS" id="PR00724">
    <property type="entry name" value="CRBOXYPTASEC"/>
</dbReference>
<evidence type="ECO:0000256" key="3">
    <source>
        <dbReference type="ARBA" id="ARBA00022670"/>
    </source>
</evidence>
<organism evidence="6 7">
    <name type="scientific">Fibroporia radiculosa</name>
    <dbReference type="NCBI Taxonomy" id="599839"/>
    <lineage>
        <taxon>Eukaryota</taxon>
        <taxon>Fungi</taxon>
        <taxon>Dikarya</taxon>
        <taxon>Basidiomycota</taxon>
        <taxon>Agaricomycotina</taxon>
        <taxon>Agaricomycetes</taxon>
        <taxon>Polyporales</taxon>
        <taxon>Fibroporiaceae</taxon>
        <taxon>Fibroporia</taxon>
    </lineage>
</organism>
<keyword evidence="2" id="KW-0121">Carboxypeptidase</keyword>
<dbReference type="InterPro" id="IPR001563">
    <property type="entry name" value="Peptidase_S10"/>
</dbReference>
<evidence type="ECO:0000256" key="1">
    <source>
        <dbReference type="ARBA" id="ARBA00009431"/>
    </source>
</evidence>
<dbReference type="RefSeq" id="XP_012180728.1">
    <property type="nucleotide sequence ID" value="XM_012325338.1"/>
</dbReference>
<name>J4GNI4_9APHY</name>
<dbReference type="Gene3D" id="1.10.287.410">
    <property type="match status" value="1"/>
</dbReference>
<evidence type="ECO:0000313" key="7">
    <source>
        <dbReference type="Proteomes" id="UP000006352"/>
    </source>
</evidence>
<evidence type="ECO:0000256" key="4">
    <source>
        <dbReference type="ARBA" id="ARBA00022801"/>
    </source>
</evidence>
<dbReference type="Proteomes" id="UP000006352">
    <property type="component" value="Unassembled WGS sequence"/>
</dbReference>
<dbReference type="PANTHER" id="PTHR11802:SF452">
    <property type="entry name" value="CARBOXYPEPTIDASE"/>
    <property type="match status" value="1"/>
</dbReference>
<accession>J4GNI4</accession>
<dbReference type="STRING" id="599839.J4GNI4"/>
<keyword evidence="3" id="KW-0645">Protease</keyword>
<dbReference type="AlphaFoldDB" id="J4GNI4"/>
<keyword evidence="4" id="KW-0378">Hydrolase</keyword>
<keyword evidence="7" id="KW-1185">Reference proteome</keyword>
<dbReference type="InterPro" id="IPR029058">
    <property type="entry name" value="AB_hydrolase_fold"/>
</dbReference>
<protein>
    <recommendedName>
        <fullName evidence="8">Carboxypeptidase</fullName>
    </recommendedName>
</protein>
<keyword evidence="5" id="KW-0325">Glycoprotein</keyword>
<dbReference type="SUPFAM" id="SSF53474">
    <property type="entry name" value="alpha/beta-Hydrolases"/>
    <property type="match status" value="1"/>
</dbReference>
<sequence>MASDAFCFLSLFLSRYPQYASAPFHIAAESWGGHYGPHIAHFIHRMNKESDIANPLAIPKINMTSVILANGLTDPVIQFASIPAYACGSSPYPPFDPNGPECTALARNTPVCTAMIEACYEYPSNLTCSPPTSSCWRNFMGAIISTDRNSYDLRKVCDENSSICYEETIGIEKWLNAPSHKRALGVDMGRDFAMCNMTVNAAFYEHGQAMLNSAALLPELIDAGIRLVVYAGNTDFVCNYMGIEQWMRKLEHIFHPEFGKAPSRRWYTIKSGLLGGEVRTAGQGAGNVTFVQIYDAGHMVSHDQPEAAADMIMRWIKNIPFIP</sequence>
<comment type="similarity">
    <text evidence="1">Belongs to the peptidase S10 family.</text>
</comment>
<dbReference type="PANTHER" id="PTHR11802">
    <property type="entry name" value="SERINE PROTEASE FAMILY S10 SERINE CARBOXYPEPTIDASE"/>
    <property type="match status" value="1"/>
</dbReference>
<reference evidence="6 7" key="1">
    <citation type="journal article" date="2012" name="Appl. Environ. Microbiol.">
        <title>Short-read sequencing for genomic analysis of the brown rot fungus Fibroporia radiculosa.</title>
        <authorList>
            <person name="Tang J.D."/>
            <person name="Perkins A.D."/>
            <person name="Sonstegard T.S."/>
            <person name="Schroeder S.G."/>
            <person name="Burgess S.C."/>
            <person name="Diehl S.V."/>
        </authorList>
    </citation>
    <scope>NUCLEOTIDE SEQUENCE [LARGE SCALE GENOMIC DNA]</scope>
    <source>
        <strain evidence="6 7">TFFH 294</strain>
    </source>
</reference>
<dbReference type="GO" id="GO:0004185">
    <property type="term" value="F:serine-type carboxypeptidase activity"/>
    <property type="evidence" value="ECO:0007669"/>
    <property type="project" value="InterPro"/>
</dbReference>
<dbReference type="Pfam" id="PF00450">
    <property type="entry name" value="Peptidase_S10"/>
    <property type="match status" value="1"/>
</dbReference>
<evidence type="ECO:0008006" key="8">
    <source>
        <dbReference type="Google" id="ProtNLM"/>
    </source>
</evidence>
<proteinExistence type="inferred from homology"/>
<evidence type="ECO:0000313" key="6">
    <source>
        <dbReference type="EMBL" id="CCM01445.1"/>
    </source>
</evidence>
<gene>
    <name evidence="6" type="ORF">FIBRA_03497</name>
</gene>
<dbReference type="OrthoDB" id="443318at2759"/>
<dbReference type="EMBL" id="HE797033">
    <property type="protein sequence ID" value="CCM01445.1"/>
    <property type="molecule type" value="Genomic_DNA"/>
</dbReference>